<dbReference type="Proteomes" id="UP001150603">
    <property type="component" value="Unassembled WGS sequence"/>
</dbReference>
<sequence length="431" mass="47720">MDQIGEFIVSLQSLLDNPNTPQDALVNAIQPANRDFLANALAVATLSWPTRTHLELVKIALNIPQPEAPLAQILADPTTNHEPQPFFGNIYFEQLRERLLRMPIETLAMSDGAWLKNIGFSIEAAILQVVQRVETLEKIDQQSRVDEAHLGQDLSRLRIYCAHVLGHGIIDGVHWRAIAQMVFAMFHVLPWSTRVMDNRGGQTDLVVARLVVLYESWLQIIKQIFENHGPALCHRMPTVIEDPVSRQFTWGIPTLHSVAATEVLRNFVVRRTLLRTPTVYVPGSAMGEQELQGIEWVATLERVQELEQRLEQLEQAIMGQIITQDATAVYGMMTEMHHLLQILGTINGHDSELVVPGSEQCVAASLARACTGLAPILGFDVSVLSSAMDMSKLVACLNSMNATAMSGCYMALLGQYPSTTGAHAMYAESLS</sequence>
<protein>
    <submittedName>
        <fullName evidence="1">Uncharacterized protein</fullName>
    </submittedName>
</protein>
<feature type="non-terminal residue" evidence="1">
    <location>
        <position position="431"/>
    </location>
</feature>
<comment type="caution">
    <text evidence="1">The sequence shown here is derived from an EMBL/GenBank/DDBJ whole genome shotgun (WGS) entry which is preliminary data.</text>
</comment>
<reference evidence="1" key="1">
    <citation type="submission" date="2022-07" db="EMBL/GenBank/DDBJ databases">
        <title>Phylogenomic reconstructions and comparative analyses of Kickxellomycotina fungi.</title>
        <authorList>
            <person name="Reynolds N.K."/>
            <person name="Stajich J.E."/>
            <person name="Barry K."/>
            <person name="Grigoriev I.V."/>
            <person name="Crous P."/>
            <person name="Smith M.E."/>
        </authorList>
    </citation>
    <scope>NUCLEOTIDE SEQUENCE</scope>
    <source>
        <strain evidence="1">NRRL 5244</strain>
    </source>
</reference>
<dbReference type="EMBL" id="JANBPW010000504">
    <property type="protein sequence ID" value="KAJ1949250.1"/>
    <property type="molecule type" value="Genomic_DNA"/>
</dbReference>
<organism evidence="1 2">
    <name type="scientific">Linderina macrospora</name>
    <dbReference type="NCBI Taxonomy" id="4868"/>
    <lineage>
        <taxon>Eukaryota</taxon>
        <taxon>Fungi</taxon>
        <taxon>Fungi incertae sedis</taxon>
        <taxon>Zoopagomycota</taxon>
        <taxon>Kickxellomycotina</taxon>
        <taxon>Kickxellomycetes</taxon>
        <taxon>Kickxellales</taxon>
        <taxon>Kickxellaceae</taxon>
        <taxon>Linderina</taxon>
    </lineage>
</organism>
<gene>
    <name evidence="1" type="ORF">FBU59_001224</name>
</gene>
<name>A0ACC1JEV8_9FUNG</name>
<keyword evidence="2" id="KW-1185">Reference proteome</keyword>
<evidence type="ECO:0000313" key="2">
    <source>
        <dbReference type="Proteomes" id="UP001150603"/>
    </source>
</evidence>
<proteinExistence type="predicted"/>
<evidence type="ECO:0000313" key="1">
    <source>
        <dbReference type="EMBL" id="KAJ1949250.1"/>
    </source>
</evidence>
<accession>A0ACC1JEV8</accession>